<feature type="domain" description="Aminoacyl-tRNA synthetase class Ia" evidence="12">
    <location>
        <begin position="67"/>
        <end position="677"/>
    </location>
</feature>
<dbReference type="GO" id="GO:0002161">
    <property type="term" value="F:aminoacyl-tRNA deacylase activity"/>
    <property type="evidence" value="ECO:0007669"/>
    <property type="project" value="InterPro"/>
</dbReference>
<dbReference type="OMA" id="HCWRCKT"/>
<proteinExistence type="inferred from homology"/>
<dbReference type="SUPFAM" id="SSF52374">
    <property type="entry name" value="Nucleotidylyl transferase"/>
    <property type="match status" value="1"/>
</dbReference>
<dbReference type="NCBIfam" id="TIGR00392">
    <property type="entry name" value="ileS"/>
    <property type="match status" value="1"/>
</dbReference>
<dbReference type="EMBL" id="ATLV01022002">
    <property type="status" value="NOT_ANNOTATED_CDS"/>
    <property type="molecule type" value="Genomic_DNA"/>
</dbReference>
<dbReference type="InterPro" id="IPR001412">
    <property type="entry name" value="aa-tRNA-synth_I_CS"/>
</dbReference>
<comment type="subcellular location">
    <subcellularLocation>
        <location evidence="1">Mitochondrion</location>
    </subcellularLocation>
</comment>
<evidence type="ECO:0000256" key="8">
    <source>
        <dbReference type="ARBA" id="ARBA00023146"/>
    </source>
</evidence>
<dbReference type="GO" id="GO:0005739">
    <property type="term" value="C:mitochondrion"/>
    <property type="evidence" value="ECO:0007669"/>
    <property type="project" value="UniProtKB-SubCell"/>
</dbReference>
<dbReference type="Pfam" id="PF00133">
    <property type="entry name" value="tRNA-synt_1"/>
    <property type="match status" value="1"/>
</dbReference>
<dbReference type="SUPFAM" id="SSF50677">
    <property type="entry name" value="ValRS/IleRS/LeuRS editing domain"/>
    <property type="match status" value="1"/>
</dbReference>
<dbReference type="InterPro" id="IPR009080">
    <property type="entry name" value="tRNAsynth_Ia_anticodon-bd"/>
</dbReference>
<protein>
    <recommendedName>
        <fullName evidence="3">isoleucine--tRNA ligase</fullName>
        <ecNumber evidence="3">6.1.1.5</ecNumber>
    </recommendedName>
    <alternativeName>
        <fullName evidence="9">Isoleucyl-tRNA synthetase</fullName>
    </alternativeName>
</protein>
<organism evidence="14">
    <name type="scientific">Anopheles sinensis</name>
    <name type="common">Mosquito</name>
    <dbReference type="NCBI Taxonomy" id="74873"/>
    <lineage>
        <taxon>Eukaryota</taxon>
        <taxon>Metazoa</taxon>
        <taxon>Ecdysozoa</taxon>
        <taxon>Arthropoda</taxon>
        <taxon>Hexapoda</taxon>
        <taxon>Insecta</taxon>
        <taxon>Pterygota</taxon>
        <taxon>Neoptera</taxon>
        <taxon>Endopterygota</taxon>
        <taxon>Diptera</taxon>
        <taxon>Nematocera</taxon>
        <taxon>Culicoidea</taxon>
        <taxon>Culicidae</taxon>
        <taxon>Anophelinae</taxon>
        <taxon>Anopheles</taxon>
    </lineage>
</organism>
<evidence type="ECO:0000256" key="6">
    <source>
        <dbReference type="ARBA" id="ARBA00022840"/>
    </source>
</evidence>
<name>A0A084WA17_ANOSI</name>
<evidence type="ECO:0000256" key="3">
    <source>
        <dbReference type="ARBA" id="ARBA00013165"/>
    </source>
</evidence>
<dbReference type="GO" id="GO:0005524">
    <property type="term" value="F:ATP binding"/>
    <property type="evidence" value="ECO:0007669"/>
    <property type="project" value="UniProtKB-KW"/>
</dbReference>
<evidence type="ECO:0000256" key="5">
    <source>
        <dbReference type="ARBA" id="ARBA00022741"/>
    </source>
</evidence>
<dbReference type="PANTHER" id="PTHR42765">
    <property type="entry name" value="SOLEUCYL-TRNA SYNTHETASE"/>
    <property type="match status" value="1"/>
</dbReference>
<evidence type="ECO:0000256" key="7">
    <source>
        <dbReference type="ARBA" id="ARBA00022917"/>
    </source>
</evidence>
<keyword evidence="4 11" id="KW-0436">Ligase</keyword>
<dbReference type="InterPro" id="IPR050081">
    <property type="entry name" value="Ile-tRNA_ligase"/>
</dbReference>
<feature type="domain" description="Methionyl/Valyl/Leucyl/Isoleucyl-tRNA synthetase anticodon-binding" evidence="13">
    <location>
        <begin position="735"/>
        <end position="860"/>
    </location>
</feature>
<dbReference type="Proteomes" id="UP000030765">
    <property type="component" value="Unassembled WGS sequence"/>
</dbReference>
<dbReference type="OrthoDB" id="10264412at2759"/>
<evidence type="ECO:0000256" key="2">
    <source>
        <dbReference type="ARBA" id="ARBA00005594"/>
    </source>
</evidence>
<dbReference type="PROSITE" id="PS00178">
    <property type="entry name" value="AA_TRNA_LIGASE_I"/>
    <property type="match status" value="1"/>
</dbReference>
<dbReference type="AlphaFoldDB" id="A0A084WA17"/>
<dbReference type="GO" id="GO:0006428">
    <property type="term" value="P:isoleucyl-tRNA aminoacylation"/>
    <property type="evidence" value="ECO:0007669"/>
    <property type="project" value="InterPro"/>
</dbReference>
<dbReference type="GO" id="GO:0032543">
    <property type="term" value="P:mitochondrial translation"/>
    <property type="evidence" value="ECO:0007669"/>
    <property type="project" value="TreeGrafter"/>
</dbReference>
<comment type="similarity">
    <text evidence="2 11">Belongs to the class-I aminoacyl-tRNA synthetase family.</text>
</comment>
<reference evidence="15" key="2">
    <citation type="submission" date="2020-05" db="UniProtKB">
        <authorList>
            <consortium name="EnsemblMetazoa"/>
        </authorList>
    </citation>
    <scope>IDENTIFICATION</scope>
</reference>
<dbReference type="InterPro" id="IPR002300">
    <property type="entry name" value="aa-tRNA-synth_Ia"/>
</dbReference>
<dbReference type="Pfam" id="PF08264">
    <property type="entry name" value="Anticodon_1"/>
    <property type="match status" value="1"/>
</dbReference>
<evidence type="ECO:0000256" key="4">
    <source>
        <dbReference type="ARBA" id="ARBA00022598"/>
    </source>
</evidence>
<sequence length="971" mass="110326">MLQSKHGWVIGTRFTVRCFATKSVPKDESSYTGTINLPKTKFPARLNVEKRNQIEEQLRKNCFSQLYAWNRSNLPEKNEFILHDGPPYANGDLHMGHAVNKILKDLILKHKIISGTRVHYVPGWDCHGLPIELKALEAFNKKKKHGSTEARTTAVDIRNTARKFALETITKQKNEFESWGITGSWNDTANGYYRTLDPGYIRAQLRLFYELYERKLVYRDLKPVYWSPSSQSALAEAELEYDEAHRSPSLYLKFQLANCGTGCEAIEQLQRQGTDVHAAIWTTTPWTLPANQAICYNPSLEYCLVRASNGDILLIGKELVGYLSQELTLPFDVLQSITAAQLRGLKYHHPLNRAELLPFLPGAHVKAEKGTGLVHTAPAHGPEDFLVCLEQQIPVKNLIDDKGCYNKRASSFLVGKYALTEGNLLITDEVQHATLKLSTIEHSYPIDWRTKQPVMLRASDQWFIDTNSLKQLSLEAVKEVNIFPRTSAEVSKKVLEGQLRKRPYWCISRQRAWGVPIPVLYNTTSKQPIAHPLLLKAIEERLMKESSIDFWWTVPVEKLVPKEMLQQLNTSHDQLEKGHDILDIWFDSGTSWLTVLGKERVADLYLEGVDQFTGWFQSSLLTSIAARDRAPYKAIFVHGFAVDENGLKMSKSLGNVISPKSIVDRYGCDTLRWWVCAHAIQNTSIPVSHKLLASSAEGVQKLRGIFKFLLGVLNANGTLREKEPVIREDLLCHVDRYFLRQLTEFHRSIFQLYETYQHNRASAAILNFCLSTLSGLYLHVVKDRLYCGTRAEHENVVAILTQTYRVLSKTLWPIIPFLVEESWTFYGKDSFFQSSQPPTPSEPLEPCNSTKVIESALELRHSAYQQAQLNVNTWLLELVVECSAADLSFLSQLHPKLNVPESSSELCELLQVGSIHLREGATDASGRFAITVTKSEKPLCRRCRRYSLVTENPTSSDVCPRCEIVLNQRGR</sequence>
<dbReference type="InterPro" id="IPR033708">
    <property type="entry name" value="Anticodon_Ile_BEm"/>
</dbReference>
<gene>
    <name evidence="14" type="ORF">ZHAS_00015103</name>
</gene>
<dbReference type="InterPro" id="IPR002301">
    <property type="entry name" value="Ile-tRNA-ligase"/>
</dbReference>
<reference evidence="14 16" key="1">
    <citation type="journal article" date="2014" name="BMC Genomics">
        <title>Genome sequence of Anopheles sinensis provides insight into genetics basis of mosquito competence for malaria parasites.</title>
        <authorList>
            <person name="Zhou D."/>
            <person name="Zhang D."/>
            <person name="Ding G."/>
            <person name="Shi L."/>
            <person name="Hou Q."/>
            <person name="Ye Y."/>
            <person name="Xu Y."/>
            <person name="Zhou H."/>
            <person name="Xiong C."/>
            <person name="Li S."/>
            <person name="Yu J."/>
            <person name="Hong S."/>
            <person name="Yu X."/>
            <person name="Zou P."/>
            <person name="Chen C."/>
            <person name="Chang X."/>
            <person name="Wang W."/>
            <person name="Lv Y."/>
            <person name="Sun Y."/>
            <person name="Ma L."/>
            <person name="Shen B."/>
            <person name="Zhu C."/>
        </authorList>
    </citation>
    <scope>NUCLEOTIDE SEQUENCE [LARGE SCALE GENOMIC DNA]</scope>
</reference>
<dbReference type="SUPFAM" id="SSF47323">
    <property type="entry name" value="Anticodon-binding domain of a subclass of class I aminoacyl-tRNA synthetases"/>
    <property type="match status" value="1"/>
</dbReference>
<evidence type="ECO:0000313" key="14">
    <source>
        <dbReference type="EMBL" id="KFB47061.1"/>
    </source>
</evidence>
<keyword evidence="6 11" id="KW-0067">ATP-binding</keyword>
<dbReference type="PRINTS" id="PR00984">
    <property type="entry name" value="TRNASYNTHILE"/>
</dbReference>
<dbReference type="InterPro" id="IPR013155">
    <property type="entry name" value="M/V/L/I-tRNA-synth_anticd-bd"/>
</dbReference>
<keyword evidence="5 11" id="KW-0547">Nucleotide-binding</keyword>
<comment type="catalytic activity">
    <reaction evidence="10">
        <text>tRNA(Ile) + L-isoleucine + ATP = L-isoleucyl-tRNA(Ile) + AMP + diphosphate</text>
        <dbReference type="Rhea" id="RHEA:11060"/>
        <dbReference type="Rhea" id="RHEA-COMP:9666"/>
        <dbReference type="Rhea" id="RHEA-COMP:9695"/>
        <dbReference type="ChEBI" id="CHEBI:30616"/>
        <dbReference type="ChEBI" id="CHEBI:33019"/>
        <dbReference type="ChEBI" id="CHEBI:58045"/>
        <dbReference type="ChEBI" id="CHEBI:78442"/>
        <dbReference type="ChEBI" id="CHEBI:78528"/>
        <dbReference type="ChEBI" id="CHEBI:456215"/>
        <dbReference type="EC" id="6.1.1.5"/>
    </reaction>
</comment>
<keyword evidence="7 11" id="KW-0648">Protein biosynthesis</keyword>
<dbReference type="InterPro" id="IPR009008">
    <property type="entry name" value="Val/Leu/Ile-tRNA-synth_edit"/>
</dbReference>
<dbReference type="CDD" id="cd07960">
    <property type="entry name" value="Anticodon_Ia_Ile_BEm"/>
    <property type="match status" value="1"/>
</dbReference>
<dbReference type="GO" id="GO:0000049">
    <property type="term" value="F:tRNA binding"/>
    <property type="evidence" value="ECO:0007669"/>
    <property type="project" value="InterPro"/>
</dbReference>
<evidence type="ECO:0000256" key="9">
    <source>
        <dbReference type="ARBA" id="ARBA00032665"/>
    </source>
</evidence>
<dbReference type="STRING" id="74873.A0A084WA17"/>
<dbReference type="PANTHER" id="PTHR42765:SF1">
    <property type="entry name" value="ISOLEUCINE--TRNA LIGASE, MITOCHONDRIAL"/>
    <property type="match status" value="1"/>
</dbReference>
<keyword evidence="16" id="KW-1185">Reference proteome</keyword>
<dbReference type="Gene3D" id="1.10.730.20">
    <property type="match status" value="1"/>
</dbReference>
<evidence type="ECO:0000313" key="16">
    <source>
        <dbReference type="Proteomes" id="UP000030765"/>
    </source>
</evidence>
<evidence type="ECO:0000256" key="1">
    <source>
        <dbReference type="ARBA" id="ARBA00004173"/>
    </source>
</evidence>
<dbReference type="GO" id="GO:0004822">
    <property type="term" value="F:isoleucine-tRNA ligase activity"/>
    <property type="evidence" value="ECO:0007669"/>
    <property type="project" value="UniProtKB-EC"/>
</dbReference>
<dbReference type="InterPro" id="IPR014729">
    <property type="entry name" value="Rossmann-like_a/b/a_fold"/>
</dbReference>
<evidence type="ECO:0000259" key="13">
    <source>
        <dbReference type="Pfam" id="PF08264"/>
    </source>
</evidence>
<evidence type="ECO:0000313" key="15">
    <source>
        <dbReference type="EnsemblMetazoa" id="ASIC015103-PA"/>
    </source>
</evidence>
<dbReference type="Gene3D" id="3.90.740.10">
    <property type="entry name" value="Valyl/Leucyl/Isoleucyl-tRNA synthetase, editing domain"/>
    <property type="match status" value="1"/>
</dbReference>
<dbReference type="VEuPathDB" id="VectorBase:ASIS000756"/>
<dbReference type="Gene3D" id="3.40.50.620">
    <property type="entry name" value="HUPs"/>
    <property type="match status" value="2"/>
</dbReference>
<evidence type="ECO:0000256" key="11">
    <source>
        <dbReference type="RuleBase" id="RU363035"/>
    </source>
</evidence>
<accession>A0A084WA17</accession>
<dbReference type="FunFam" id="3.40.50.620:FF:000111">
    <property type="entry name" value="Mitochondrial isoleucyl-tRNA synthetase"/>
    <property type="match status" value="1"/>
</dbReference>
<dbReference type="FunFam" id="3.90.740.10:FF:000009">
    <property type="entry name" value="Isoleucyl-tRNA synthetase 2, mitochondrial"/>
    <property type="match status" value="1"/>
</dbReference>
<dbReference type="EMBL" id="KE525327">
    <property type="protein sequence ID" value="KFB47061.1"/>
    <property type="molecule type" value="Genomic_DNA"/>
</dbReference>
<keyword evidence="8 11" id="KW-0030">Aminoacyl-tRNA synthetase</keyword>
<dbReference type="EC" id="6.1.1.5" evidence="3"/>
<dbReference type="EnsemblMetazoa" id="ASIC015103-RA">
    <property type="protein sequence ID" value="ASIC015103-PA"/>
    <property type="gene ID" value="ASIC015103"/>
</dbReference>
<evidence type="ECO:0000256" key="10">
    <source>
        <dbReference type="ARBA" id="ARBA00048359"/>
    </source>
</evidence>
<dbReference type="VEuPathDB" id="VectorBase:ASIC015103"/>
<evidence type="ECO:0000259" key="12">
    <source>
        <dbReference type="Pfam" id="PF00133"/>
    </source>
</evidence>